<evidence type="ECO:0000256" key="8">
    <source>
        <dbReference type="ARBA" id="ARBA00022691"/>
    </source>
</evidence>
<dbReference type="AlphaFoldDB" id="A0A412IS68"/>
<evidence type="ECO:0000256" key="7">
    <source>
        <dbReference type="ARBA" id="ARBA00022679"/>
    </source>
</evidence>
<evidence type="ECO:0000313" key="15">
    <source>
        <dbReference type="EMBL" id="RGS42935.1"/>
    </source>
</evidence>
<dbReference type="GeneID" id="92831988"/>
<comment type="caution">
    <text evidence="15">The sequence shown here is derived from an EMBL/GenBank/DDBJ whole genome shotgun (WGS) entry which is preliminary data.</text>
</comment>
<evidence type="ECO:0000256" key="3">
    <source>
        <dbReference type="ARBA" id="ARBA00012140"/>
    </source>
</evidence>
<dbReference type="NCBIfam" id="TIGR00563">
    <property type="entry name" value="rsmB"/>
    <property type="match status" value="1"/>
</dbReference>
<dbReference type="InterPro" id="IPR054728">
    <property type="entry name" value="RsmB-like_ferredoxin"/>
</dbReference>
<dbReference type="GO" id="GO:0006355">
    <property type="term" value="P:regulation of DNA-templated transcription"/>
    <property type="evidence" value="ECO:0007669"/>
    <property type="project" value="InterPro"/>
</dbReference>
<dbReference type="Pfam" id="PF22458">
    <property type="entry name" value="RsmF-B_ferredox"/>
    <property type="match status" value="1"/>
</dbReference>
<dbReference type="SUPFAM" id="SSF53335">
    <property type="entry name" value="S-adenosyl-L-methionine-dependent methyltransferases"/>
    <property type="match status" value="1"/>
</dbReference>
<dbReference type="Gene3D" id="3.40.50.150">
    <property type="entry name" value="Vaccinia Virus protein VP39"/>
    <property type="match status" value="1"/>
</dbReference>
<evidence type="ECO:0000259" key="14">
    <source>
        <dbReference type="PROSITE" id="PS51686"/>
    </source>
</evidence>
<protein>
    <recommendedName>
        <fullName evidence="3">16S rRNA (cytosine(967)-C(5))-methyltransferase</fullName>
        <ecNumber evidence="3">2.1.1.176</ecNumber>
    </recommendedName>
    <alternativeName>
        <fullName evidence="10">16S rRNA m5C967 methyltransferase</fullName>
    </alternativeName>
    <alternativeName>
        <fullName evidence="11">rRNA (cytosine-C(5)-)-methyltransferase RsmB</fullName>
    </alternativeName>
</protein>
<comment type="subcellular location">
    <subcellularLocation>
        <location evidence="2">Cytoplasm</location>
    </subcellularLocation>
</comment>
<dbReference type="PANTHER" id="PTHR22807:SF53">
    <property type="entry name" value="RIBOSOMAL RNA SMALL SUBUNIT METHYLTRANSFERASE B-RELATED"/>
    <property type="match status" value="1"/>
</dbReference>
<dbReference type="EC" id="2.1.1.176" evidence="3"/>
<evidence type="ECO:0000256" key="9">
    <source>
        <dbReference type="ARBA" id="ARBA00022884"/>
    </source>
</evidence>
<organism evidence="15 16">
    <name type="scientific">Coprococcus eutactus</name>
    <dbReference type="NCBI Taxonomy" id="33043"/>
    <lineage>
        <taxon>Bacteria</taxon>
        <taxon>Bacillati</taxon>
        <taxon>Bacillota</taxon>
        <taxon>Clostridia</taxon>
        <taxon>Lachnospirales</taxon>
        <taxon>Lachnospiraceae</taxon>
        <taxon>Coprococcus</taxon>
    </lineage>
</organism>
<feature type="active site" description="Nucleophile" evidence="13">
    <location>
        <position position="385"/>
    </location>
</feature>
<keyword evidence="9 13" id="KW-0694">RNA-binding</keyword>
<name>A0A412IS68_9FIRM</name>
<dbReference type="PROSITE" id="PS51686">
    <property type="entry name" value="SAM_MT_RSMB_NOP"/>
    <property type="match status" value="1"/>
</dbReference>
<evidence type="ECO:0000256" key="13">
    <source>
        <dbReference type="PROSITE-ProRule" id="PRU01023"/>
    </source>
</evidence>
<reference evidence="15 16" key="1">
    <citation type="submission" date="2018-08" db="EMBL/GenBank/DDBJ databases">
        <title>A genome reference for cultivated species of the human gut microbiota.</title>
        <authorList>
            <person name="Zou Y."/>
            <person name="Xue W."/>
            <person name="Luo G."/>
        </authorList>
    </citation>
    <scope>NUCLEOTIDE SEQUENCE [LARGE SCALE GENOMIC DNA]</scope>
    <source>
        <strain evidence="15 16">AF22-21</strain>
    </source>
</reference>
<dbReference type="GO" id="GO:0003723">
    <property type="term" value="F:RNA binding"/>
    <property type="evidence" value="ECO:0007669"/>
    <property type="project" value="UniProtKB-UniRule"/>
</dbReference>
<evidence type="ECO:0000256" key="1">
    <source>
        <dbReference type="ARBA" id="ARBA00002724"/>
    </source>
</evidence>
<dbReference type="CDD" id="cd02440">
    <property type="entry name" value="AdoMet_MTases"/>
    <property type="match status" value="1"/>
</dbReference>
<keyword evidence="6 13" id="KW-0489">Methyltransferase</keyword>
<feature type="binding site" evidence="13">
    <location>
        <begin position="263"/>
        <end position="269"/>
    </location>
    <ligand>
        <name>S-adenosyl-L-methionine</name>
        <dbReference type="ChEBI" id="CHEBI:59789"/>
    </ligand>
</feature>
<dbReference type="InterPro" id="IPR029063">
    <property type="entry name" value="SAM-dependent_MTases_sf"/>
</dbReference>
<evidence type="ECO:0000256" key="10">
    <source>
        <dbReference type="ARBA" id="ARBA00030399"/>
    </source>
</evidence>
<keyword evidence="8 13" id="KW-0949">S-adenosyl-L-methionine</keyword>
<dbReference type="InterPro" id="IPR001678">
    <property type="entry name" value="MeTrfase_RsmB-F_NOP2_dom"/>
</dbReference>
<dbReference type="InterPro" id="IPR004573">
    <property type="entry name" value="rRNA_ssu_MeTfrase_B"/>
</dbReference>
<dbReference type="PANTHER" id="PTHR22807">
    <property type="entry name" value="NOP2 YEAST -RELATED NOL1/NOP2/FMU SUN DOMAIN-CONTAINING"/>
    <property type="match status" value="1"/>
</dbReference>
<dbReference type="RefSeq" id="WP_004853129.1">
    <property type="nucleotide sequence ID" value="NZ_CP102278.1"/>
</dbReference>
<dbReference type="GO" id="GO:0005737">
    <property type="term" value="C:cytoplasm"/>
    <property type="evidence" value="ECO:0007669"/>
    <property type="project" value="UniProtKB-SubCell"/>
</dbReference>
<dbReference type="NCBIfam" id="NF011494">
    <property type="entry name" value="PRK14902.1"/>
    <property type="match status" value="1"/>
</dbReference>
<evidence type="ECO:0000256" key="4">
    <source>
        <dbReference type="ARBA" id="ARBA00022490"/>
    </source>
</evidence>
<dbReference type="Pfam" id="PF01189">
    <property type="entry name" value="Methyltr_RsmB-F"/>
    <property type="match status" value="1"/>
</dbReference>
<dbReference type="OrthoDB" id="9810297at2"/>
<gene>
    <name evidence="15" type="ORF">DWX94_06765</name>
</gene>
<keyword evidence="7 13" id="KW-0808">Transferase</keyword>
<dbReference type="Gene3D" id="1.10.940.10">
    <property type="entry name" value="NusB-like"/>
    <property type="match status" value="1"/>
</dbReference>
<sequence length="452" mass="50599">MEKNTREVVLSILLDIEKNHTFSNTALGTALRANQFMSKQDRAYITRMVEGVTEKRMRLDYIVNQFSKTKINKCKPLIRCVLRMGTYEIFYMDSVQDHTACNLCVKLAADHGFGSLRGFVNGVLRNIARNKDSIVFPDQEKDKRAYYSVMYSVPEELLEILERDYDYETIDRILASGDSDRPTAIRVNTEKISVTAFSEKLRQNGITVERGSMNDTSLLISGYDYIRKVPGFFDGEFVVQDQSSCLAVKAAGINEGDLVVDVCAAPGGKTMYAAMLTGSEGHVISRDLTDKKTELIEENIERLGLSNVTVQVHDAREFDEELTGKADVVIADLPCSGLGIMGRKNDIKYHVSMESVKELAQLQREILDTVCRYVKPGGTLVYSTCTIDSIENDENAVWFADTHDFSLCGIDDVVPEHGGERGFVTLHQGIDECDGFFISKFRADSNNQIGQE</sequence>
<dbReference type="InterPro" id="IPR049560">
    <property type="entry name" value="MeTrfase_RsmB-F_NOP2_cat"/>
</dbReference>
<feature type="binding site" evidence="13">
    <location>
        <position position="287"/>
    </location>
    <ligand>
        <name>S-adenosyl-L-methionine</name>
        <dbReference type="ChEBI" id="CHEBI:59789"/>
    </ligand>
</feature>
<comment type="similarity">
    <text evidence="13">Belongs to the class I-like SAM-binding methyltransferase superfamily. RsmB/NOP family.</text>
</comment>
<dbReference type="Pfam" id="PF01029">
    <property type="entry name" value="NusB"/>
    <property type="match status" value="1"/>
</dbReference>
<dbReference type="EMBL" id="QRVK01000013">
    <property type="protein sequence ID" value="RGS42935.1"/>
    <property type="molecule type" value="Genomic_DNA"/>
</dbReference>
<comment type="function">
    <text evidence="1">Specifically methylates the cytosine at position 967 (m5C967) of 16S rRNA.</text>
</comment>
<evidence type="ECO:0000256" key="2">
    <source>
        <dbReference type="ARBA" id="ARBA00004496"/>
    </source>
</evidence>
<evidence type="ECO:0000256" key="5">
    <source>
        <dbReference type="ARBA" id="ARBA00022552"/>
    </source>
</evidence>
<evidence type="ECO:0000256" key="6">
    <source>
        <dbReference type="ARBA" id="ARBA00022603"/>
    </source>
</evidence>
<feature type="binding site" evidence="13">
    <location>
        <position position="314"/>
    </location>
    <ligand>
        <name>S-adenosyl-L-methionine</name>
        <dbReference type="ChEBI" id="CHEBI:59789"/>
    </ligand>
</feature>
<feature type="binding site" evidence="13">
    <location>
        <position position="332"/>
    </location>
    <ligand>
        <name>S-adenosyl-L-methionine</name>
        <dbReference type="ChEBI" id="CHEBI:59789"/>
    </ligand>
</feature>
<dbReference type="InterPro" id="IPR023267">
    <property type="entry name" value="RCMT"/>
</dbReference>
<feature type="domain" description="SAM-dependent MTase RsmB/NOP-type" evidence="14">
    <location>
        <begin position="173"/>
        <end position="444"/>
    </location>
</feature>
<proteinExistence type="inferred from homology"/>
<keyword evidence="5" id="KW-0698">rRNA processing</keyword>
<dbReference type="PRINTS" id="PR02008">
    <property type="entry name" value="RCMTFAMILY"/>
</dbReference>
<dbReference type="InterPro" id="IPR006027">
    <property type="entry name" value="NusB_RsmB_TIM44"/>
</dbReference>
<evidence type="ECO:0000256" key="12">
    <source>
        <dbReference type="ARBA" id="ARBA00047283"/>
    </source>
</evidence>
<accession>A0A412IS68</accession>
<evidence type="ECO:0000313" key="16">
    <source>
        <dbReference type="Proteomes" id="UP000283295"/>
    </source>
</evidence>
<dbReference type="InterPro" id="IPR035926">
    <property type="entry name" value="NusB-like_sf"/>
</dbReference>
<dbReference type="GO" id="GO:0008649">
    <property type="term" value="F:rRNA methyltransferase activity"/>
    <property type="evidence" value="ECO:0007669"/>
    <property type="project" value="InterPro"/>
</dbReference>
<dbReference type="SUPFAM" id="SSF48013">
    <property type="entry name" value="NusB-like"/>
    <property type="match status" value="1"/>
</dbReference>
<dbReference type="Proteomes" id="UP000283295">
    <property type="component" value="Unassembled WGS sequence"/>
</dbReference>
<keyword evidence="4" id="KW-0963">Cytoplasm</keyword>
<comment type="catalytic activity">
    <reaction evidence="12">
        <text>cytidine(967) in 16S rRNA + S-adenosyl-L-methionine = 5-methylcytidine(967) in 16S rRNA + S-adenosyl-L-homocysteine + H(+)</text>
        <dbReference type="Rhea" id="RHEA:42748"/>
        <dbReference type="Rhea" id="RHEA-COMP:10219"/>
        <dbReference type="Rhea" id="RHEA-COMP:10220"/>
        <dbReference type="ChEBI" id="CHEBI:15378"/>
        <dbReference type="ChEBI" id="CHEBI:57856"/>
        <dbReference type="ChEBI" id="CHEBI:59789"/>
        <dbReference type="ChEBI" id="CHEBI:74483"/>
        <dbReference type="ChEBI" id="CHEBI:82748"/>
        <dbReference type="EC" id="2.1.1.176"/>
    </reaction>
</comment>
<evidence type="ECO:0000256" key="11">
    <source>
        <dbReference type="ARBA" id="ARBA00031088"/>
    </source>
</evidence>